<evidence type="ECO:0000313" key="1">
    <source>
        <dbReference type="EMBL" id="KAI0056968.1"/>
    </source>
</evidence>
<dbReference type="Proteomes" id="UP000814140">
    <property type="component" value="Unassembled WGS sequence"/>
</dbReference>
<name>A0ACB8SKI6_9AGAM</name>
<protein>
    <submittedName>
        <fullName evidence="1">Uncharacterized protein</fullName>
    </submittedName>
</protein>
<comment type="caution">
    <text evidence="1">The sequence shown here is derived from an EMBL/GenBank/DDBJ whole genome shotgun (WGS) entry which is preliminary data.</text>
</comment>
<dbReference type="EMBL" id="MU277254">
    <property type="protein sequence ID" value="KAI0056968.1"/>
    <property type="molecule type" value="Genomic_DNA"/>
</dbReference>
<sequence>MPAAPNAPSTAPSDAPSALPSDAGSEVPSEVPPGAPSAGSDDAPSDAGFDTPSDAVNPSLPPPYFWEIPEYQEYITWTPVWRGILHPEDHVYFREYARGHTLFDINTFALKLLTLFEEPDFYSPNWRLTFKPGALTPDGEEGLPDIGLVLLTDEEALAAVAEFADEDDPESELDSGYGGSEELAWPSEPGSEAGIAAASFSEGEVTVSEMGGSVHIRFTDDQVTGDRRRGDGAVKPGPRRVKPRRIVSILKKVLAALIPCV</sequence>
<evidence type="ECO:0000313" key="2">
    <source>
        <dbReference type="Proteomes" id="UP000814140"/>
    </source>
</evidence>
<organism evidence="1 2">
    <name type="scientific">Artomyces pyxidatus</name>
    <dbReference type="NCBI Taxonomy" id="48021"/>
    <lineage>
        <taxon>Eukaryota</taxon>
        <taxon>Fungi</taxon>
        <taxon>Dikarya</taxon>
        <taxon>Basidiomycota</taxon>
        <taxon>Agaricomycotina</taxon>
        <taxon>Agaricomycetes</taxon>
        <taxon>Russulales</taxon>
        <taxon>Auriscalpiaceae</taxon>
        <taxon>Artomyces</taxon>
    </lineage>
</organism>
<reference evidence="1" key="2">
    <citation type="journal article" date="2022" name="New Phytol.">
        <title>Evolutionary transition to the ectomycorrhizal habit in the genomes of a hyperdiverse lineage of mushroom-forming fungi.</title>
        <authorList>
            <person name="Looney B."/>
            <person name="Miyauchi S."/>
            <person name="Morin E."/>
            <person name="Drula E."/>
            <person name="Courty P.E."/>
            <person name="Kohler A."/>
            <person name="Kuo A."/>
            <person name="LaButti K."/>
            <person name="Pangilinan J."/>
            <person name="Lipzen A."/>
            <person name="Riley R."/>
            <person name="Andreopoulos W."/>
            <person name="He G."/>
            <person name="Johnson J."/>
            <person name="Nolan M."/>
            <person name="Tritt A."/>
            <person name="Barry K.W."/>
            <person name="Grigoriev I.V."/>
            <person name="Nagy L.G."/>
            <person name="Hibbett D."/>
            <person name="Henrissat B."/>
            <person name="Matheny P.B."/>
            <person name="Labbe J."/>
            <person name="Martin F.M."/>
        </authorList>
    </citation>
    <scope>NUCLEOTIDE SEQUENCE</scope>
    <source>
        <strain evidence="1">HHB10654</strain>
    </source>
</reference>
<proteinExistence type="predicted"/>
<keyword evidence="2" id="KW-1185">Reference proteome</keyword>
<gene>
    <name evidence="1" type="ORF">BV25DRAFT_1920512</name>
</gene>
<accession>A0ACB8SKI6</accession>
<reference evidence="1" key="1">
    <citation type="submission" date="2021-03" db="EMBL/GenBank/DDBJ databases">
        <authorList>
            <consortium name="DOE Joint Genome Institute"/>
            <person name="Ahrendt S."/>
            <person name="Looney B.P."/>
            <person name="Miyauchi S."/>
            <person name="Morin E."/>
            <person name="Drula E."/>
            <person name="Courty P.E."/>
            <person name="Chicoki N."/>
            <person name="Fauchery L."/>
            <person name="Kohler A."/>
            <person name="Kuo A."/>
            <person name="Labutti K."/>
            <person name="Pangilinan J."/>
            <person name="Lipzen A."/>
            <person name="Riley R."/>
            <person name="Andreopoulos W."/>
            <person name="He G."/>
            <person name="Johnson J."/>
            <person name="Barry K.W."/>
            <person name="Grigoriev I.V."/>
            <person name="Nagy L."/>
            <person name="Hibbett D."/>
            <person name="Henrissat B."/>
            <person name="Matheny P.B."/>
            <person name="Labbe J."/>
            <person name="Martin F."/>
        </authorList>
    </citation>
    <scope>NUCLEOTIDE SEQUENCE</scope>
    <source>
        <strain evidence="1">HHB10654</strain>
    </source>
</reference>